<gene>
    <name evidence="5" type="ORF">DSM19430T_31610</name>
</gene>
<evidence type="ECO:0000256" key="1">
    <source>
        <dbReference type="SAM" id="Phobius"/>
    </source>
</evidence>
<dbReference type="SMART" id="SM00267">
    <property type="entry name" value="GGDEF"/>
    <property type="match status" value="1"/>
</dbReference>
<dbReference type="Proteomes" id="UP000503820">
    <property type="component" value="Unassembled WGS sequence"/>
</dbReference>
<dbReference type="InterPro" id="IPR000700">
    <property type="entry name" value="PAS-assoc_C"/>
</dbReference>
<dbReference type="PROSITE" id="PS50113">
    <property type="entry name" value="PAC"/>
    <property type="match status" value="3"/>
</dbReference>
<dbReference type="InterPro" id="IPR013656">
    <property type="entry name" value="PAS_4"/>
</dbReference>
<dbReference type="Gene3D" id="3.30.450.20">
    <property type="entry name" value="PAS domain"/>
    <property type="match status" value="3"/>
</dbReference>
<dbReference type="PROSITE" id="PS50112">
    <property type="entry name" value="PAS"/>
    <property type="match status" value="2"/>
</dbReference>
<dbReference type="AlphaFoldDB" id="A0A7J0BXQ0"/>
<protein>
    <submittedName>
        <fullName evidence="5">Histidine kinase</fullName>
    </submittedName>
</protein>
<dbReference type="InterPro" id="IPR001610">
    <property type="entry name" value="PAC"/>
</dbReference>
<sequence>MVRRMLHGGGVRTFFQAARARARLPSHADLLSPFSPLSLFSLFGLFSLFTLFSLPASGAQASAGKGVAVQGGAGPLLIGAGILAAVWAVSLWVVARRARRDERRVQRREADVLREQYSRALYAAEREAERFRSLFDLAQVSIFRSTLDGKRFIIANQACAESLGYADVEELLRLATPTRLYQDPRMRDVLLDVLQLHGRVDNMELELRRKDGGSLHVMMTATLHKEEGYLQGAVLDVTEYKEAERMLRESHTFLQNILNAMPTPVFFKDAEGRYQLVNLAFEHLFGQSAEQVLGKRVFDVAPRAYAEKYYQMDAALLASCGPAVQQYEYQVVSAGSVRDVMFNKESMFNEDGGLIGLVGVIMDITDRKRMENSLRRAEERYRALYMNAAEGIFTASMEGVFLGVNPAMAGMFGYDSPQAMRVQVRDVGAQLFVQPEQYAELQERLRAERVVSGFEAKVVRADGAVWWASISARGMFGLGDRLERIEGLVVDVTVQKQSAEELARLVITDPLTGIANRIGMNQHLEKTLRQGARSGCRVGLLFIDLDGFKPINDQFGHRVGDMVLAQVAERLCARLRSADLAARVGGDEFSVVLWDVGDCAAVERVSRELLASLGEPYDCDGTLCSVGASMGASLYPAHGTTASDLLSAADSAMYEAKRARARFCMAAEPHAPEENEGAECVQIPAGK</sequence>
<dbReference type="CDD" id="cd01949">
    <property type="entry name" value="GGDEF"/>
    <property type="match status" value="1"/>
</dbReference>
<dbReference type="InterPro" id="IPR013767">
    <property type="entry name" value="PAS_fold"/>
</dbReference>
<dbReference type="InterPro" id="IPR029787">
    <property type="entry name" value="Nucleotide_cyclase"/>
</dbReference>
<evidence type="ECO:0000259" key="3">
    <source>
        <dbReference type="PROSITE" id="PS50113"/>
    </source>
</evidence>
<feature type="transmembrane region" description="Helical" evidence="1">
    <location>
        <begin position="77"/>
        <end position="95"/>
    </location>
</feature>
<feature type="domain" description="PAC" evidence="3">
    <location>
        <begin position="323"/>
        <end position="376"/>
    </location>
</feature>
<name>A0A7J0BXQ0_9BACT</name>
<reference evidence="5 6" key="1">
    <citation type="submission" date="2020-05" db="EMBL/GenBank/DDBJ databases">
        <title>Draft genome sequence of Desulfovibrio psychrotolerans JS1T.</title>
        <authorList>
            <person name="Ueno A."/>
            <person name="Tamazawa S."/>
            <person name="Tamamura S."/>
            <person name="Murakami T."/>
            <person name="Kiyama T."/>
            <person name="Inomata H."/>
            <person name="Amano Y."/>
            <person name="Miyakawa K."/>
            <person name="Tamaki H."/>
            <person name="Naganuma T."/>
            <person name="Kaneko K."/>
        </authorList>
    </citation>
    <scope>NUCLEOTIDE SEQUENCE [LARGE SCALE GENOMIC DNA]</scope>
    <source>
        <strain evidence="5 6">JS1</strain>
    </source>
</reference>
<dbReference type="SUPFAM" id="SSF55073">
    <property type="entry name" value="Nucleotide cyclase"/>
    <property type="match status" value="1"/>
</dbReference>
<feature type="domain" description="PAS" evidence="2">
    <location>
        <begin position="377"/>
        <end position="446"/>
    </location>
</feature>
<feature type="domain" description="PAC" evidence="3">
    <location>
        <begin position="452"/>
        <end position="504"/>
    </location>
</feature>
<dbReference type="PROSITE" id="PS50887">
    <property type="entry name" value="GGDEF"/>
    <property type="match status" value="1"/>
</dbReference>
<dbReference type="SMART" id="SM00086">
    <property type="entry name" value="PAC"/>
    <property type="match status" value="3"/>
</dbReference>
<keyword evidence="1" id="KW-1133">Transmembrane helix</keyword>
<evidence type="ECO:0000313" key="5">
    <source>
        <dbReference type="EMBL" id="GFM38477.1"/>
    </source>
</evidence>
<feature type="domain" description="PAC" evidence="3">
    <location>
        <begin position="201"/>
        <end position="249"/>
    </location>
</feature>
<keyword evidence="5" id="KW-0808">Transferase</keyword>
<dbReference type="Gene3D" id="3.30.70.270">
    <property type="match status" value="1"/>
</dbReference>
<dbReference type="InterPro" id="IPR000014">
    <property type="entry name" value="PAS"/>
</dbReference>
<comment type="caution">
    <text evidence="5">The sequence shown here is derived from an EMBL/GenBank/DDBJ whole genome shotgun (WGS) entry which is preliminary data.</text>
</comment>
<dbReference type="NCBIfam" id="TIGR00254">
    <property type="entry name" value="GGDEF"/>
    <property type="match status" value="1"/>
</dbReference>
<dbReference type="SMART" id="SM00091">
    <property type="entry name" value="PAS"/>
    <property type="match status" value="3"/>
</dbReference>
<dbReference type="EMBL" id="BLVP01000043">
    <property type="protein sequence ID" value="GFM38477.1"/>
    <property type="molecule type" value="Genomic_DNA"/>
</dbReference>
<keyword evidence="1" id="KW-0472">Membrane</keyword>
<evidence type="ECO:0000313" key="6">
    <source>
        <dbReference type="Proteomes" id="UP000503820"/>
    </source>
</evidence>
<organism evidence="5 6">
    <name type="scientific">Desulfovibrio psychrotolerans</name>
    <dbReference type="NCBI Taxonomy" id="415242"/>
    <lineage>
        <taxon>Bacteria</taxon>
        <taxon>Pseudomonadati</taxon>
        <taxon>Thermodesulfobacteriota</taxon>
        <taxon>Desulfovibrionia</taxon>
        <taxon>Desulfovibrionales</taxon>
        <taxon>Desulfovibrionaceae</taxon>
        <taxon>Desulfovibrio</taxon>
    </lineage>
</organism>
<dbReference type="Pfam" id="PF13188">
    <property type="entry name" value="PAS_8"/>
    <property type="match status" value="1"/>
</dbReference>
<evidence type="ECO:0000259" key="2">
    <source>
        <dbReference type="PROSITE" id="PS50112"/>
    </source>
</evidence>
<dbReference type="InterPro" id="IPR043128">
    <property type="entry name" value="Rev_trsase/Diguanyl_cyclase"/>
</dbReference>
<dbReference type="CDD" id="cd00130">
    <property type="entry name" value="PAS"/>
    <property type="match status" value="2"/>
</dbReference>
<dbReference type="PANTHER" id="PTHR44757">
    <property type="entry name" value="DIGUANYLATE CYCLASE DGCP"/>
    <property type="match status" value="1"/>
</dbReference>
<dbReference type="InterPro" id="IPR000160">
    <property type="entry name" value="GGDEF_dom"/>
</dbReference>
<dbReference type="PANTHER" id="PTHR44757:SF2">
    <property type="entry name" value="BIOFILM ARCHITECTURE MAINTENANCE PROTEIN MBAA"/>
    <property type="match status" value="1"/>
</dbReference>
<dbReference type="Pfam" id="PF08448">
    <property type="entry name" value="PAS_4"/>
    <property type="match status" value="1"/>
</dbReference>
<keyword evidence="5" id="KW-0418">Kinase</keyword>
<dbReference type="GO" id="GO:0016301">
    <property type="term" value="F:kinase activity"/>
    <property type="evidence" value="ECO:0007669"/>
    <property type="project" value="UniProtKB-KW"/>
</dbReference>
<feature type="domain" description="PAS" evidence="2">
    <location>
        <begin position="250"/>
        <end position="298"/>
    </location>
</feature>
<dbReference type="Pfam" id="PF00989">
    <property type="entry name" value="PAS"/>
    <property type="match status" value="1"/>
</dbReference>
<keyword evidence="1" id="KW-0812">Transmembrane</keyword>
<dbReference type="Pfam" id="PF00990">
    <property type="entry name" value="GGDEF"/>
    <property type="match status" value="1"/>
</dbReference>
<accession>A0A7J0BXQ0</accession>
<proteinExistence type="predicted"/>
<feature type="domain" description="GGDEF" evidence="4">
    <location>
        <begin position="536"/>
        <end position="668"/>
    </location>
</feature>
<keyword evidence="6" id="KW-1185">Reference proteome</keyword>
<dbReference type="SUPFAM" id="SSF55785">
    <property type="entry name" value="PYP-like sensor domain (PAS domain)"/>
    <property type="match status" value="3"/>
</dbReference>
<dbReference type="InterPro" id="IPR035965">
    <property type="entry name" value="PAS-like_dom_sf"/>
</dbReference>
<dbReference type="GO" id="GO:0006355">
    <property type="term" value="P:regulation of DNA-templated transcription"/>
    <property type="evidence" value="ECO:0007669"/>
    <property type="project" value="InterPro"/>
</dbReference>
<evidence type="ECO:0000259" key="4">
    <source>
        <dbReference type="PROSITE" id="PS50887"/>
    </source>
</evidence>
<dbReference type="NCBIfam" id="TIGR00229">
    <property type="entry name" value="sensory_box"/>
    <property type="match status" value="3"/>
</dbReference>
<dbReference type="InterPro" id="IPR052155">
    <property type="entry name" value="Biofilm_reg_signaling"/>
</dbReference>